<sequence length="59" mass="6433">MRSRAFLIAFWASAVRPLFTSHSGDSGVPMRISRIRALSTAPEASIHRQEPLPAISAIT</sequence>
<accession>A0A117MJQ7</accession>
<comment type="caution">
    <text evidence="1">The sequence shown here is derived from an EMBL/GenBank/DDBJ whole genome shotgun (WGS) entry which is preliminary data.</text>
</comment>
<evidence type="ECO:0000313" key="1">
    <source>
        <dbReference type="EMBL" id="KUL20994.1"/>
    </source>
</evidence>
<name>A0A117MJQ7_9ACTN</name>
<dbReference type="AlphaFoldDB" id="A0A117MJQ7"/>
<organism evidence="1 2">
    <name type="scientific">Streptomyces regalis</name>
    <dbReference type="NCBI Taxonomy" id="68262"/>
    <lineage>
        <taxon>Bacteria</taxon>
        <taxon>Bacillati</taxon>
        <taxon>Actinomycetota</taxon>
        <taxon>Actinomycetes</taxon>
        <taxon>Kitasatosporales</taxon>
        <taxon>Streptomycetaceae</taxon>
        <taxon>Streptomyces</taxon>
    </lineage>
</organism>
<dbReference type="Proteomes" id="UP000053923">
    <property type="component" value="Unassembled WGS sequence"/>
</dbReference>
<proteinExistence type="predicted"/>
<reference evidence="2" key="1">
    <citation type="submission" date="2015-10" db="EMBL/GenBank/DDBJ databases">
        <authorList>
            <person name="Ju K.-S."/>
            <person name="Doroghazi J.R."/>
            <person name="Metcalf W.W."/>
        </authorList>
    </citation>
    <scope>NUCLEOTIDE SEQUENCE [LARGE SCALE GENOMIC DNA]</scope>
    <source>
        <strain evidence="2">NRRL 3151</strain>
    </source>
</reference>
<dbReference type="EMBL" id="LLZG01000414">
    <property type="protein sequence ID" value="KUL20994.1"/>
    <property type="molecule type" value="Genomic_DNA"/>
</dbReference>
<gene>
    <name evidence="1" type="ORF">ADL12_47025</name>
</gene>
<keyword evidence="2" id="KW-1185">Reference proteome</keyword>
<evidence type="ECO:0000313" key="2">
    <source>
        <dbReference type="Proteomes" id="UP000053923"/>
    </source>
</evidence>
<protein>
    <submittedName>
        <fullName evidence="1">Uncharacterized protein</fullName>
    </submittedName>
</protein>